<name>A0ABM8LL61_9BURK</name>
<gene>
    <name evidence="1" type="ORF">LMG3415_05175</name>
</gene>
<protein>
    <submittedName>
        <fullName evidence="1">Uncharacterized protein</fullName>
    </submittedName>
</protein>
<organism evidence="1 2">
    <name type="scientific">Achromobacter mucicolens</name>
    <dbReference type="NCBI Taxonomy" id="1389922"/>
    <lineage>
        <taxon>Bacteria</taxon>
        <taxon>Pseudomonadati</taxon>
        <taxon>Pseudomonadota</taxon>
        <taxon>Betaproteobacteria</taxon>
        <taxon>Burkholderiales</taxon>
        <taxon>Alcaligenaceae</taxon>
        <taxon>Achromobacter</taxon>
    </lineage>
</organism>
<evidence type="ECO:0000313" key="1">
    <source>
        <dbReference type="EMBL" id="CAB3914841.1"/>
    </source>
</evidence>
<dbReference type="EMBL" id="CADIKR010000008">
    <property type="protein sequence ID" value="CAB3914841.1"/>
    <property type="molecule type" value="Genomic_DNA"/>
</dbReference>
<sequence length="79" mass="8496">MIQELENALVRADEASPDEGLIARAYTPIGEMLVEALLRGEQLLLTTDLECGRATALWTALAEGGLQLQLKEPDHPAPG</sequence>
<reference evidence="1 2" key="1">
    <citation type="submission" date="2020-04" db="EMBL/GenBank/DDBJ databases">
        <authorList>
            <person name="De Canck E."/>
        </authorList>
    </citation>
    <scope>NUCLEOTIDE SEQUENCE [LARGE SCALE GENOMIC DNA]</scope>
    <source>
        <strain evidence="1 2">LMG 3415</strain>
    </source>
</reference>
<comment type="caution">
    <text evidence="1">The sequence shown here is derived from an EMBL/GenBank/DDBJ whole genome shotgun (WGS) entry which is preliminary data.</text>
</comment>
<proteinExistence type="predicted"/>
<keyword evidence="2" id="KW-1185">Reference proteome</keyword>
<accession>A0ABM8LL61</accession>
<evidence type="ECO:0000313" key="2">
    <source>
        <dbReference type="Proteomes" id="UP000507140"/>
    </source>
</evidence>
<dbReference type="Proteomes" id="UP000507140">
    <property type="component" value="Unassembled WGS sequence"/>
</dbReference>